<dbReference type="PROSITE" id="PS50848">
    <property type="entry name" value="START"/>
    <property type="match status" value="1"/>
</dbReference>
<comment type="caution">
    <text evidence="8">The sequence shown here is derived from an EMBL/GenBank/DDBJ whole genome shotgun (WGS) entry which is preliminary data.</text>
</comment>
<gene>
    <name evidence="8" type="ORF">Ae201684_008197</name>
</gene>
<keyword evidence="9" id="KW-1185">Reference proteome</keyword>
<dbReference type="InterPro" id="IPR017455">
    <property type="entry name" value="Znf_FYVE-rel"/>
</dbReference>
<keyword evidence="1" id="KW-0479">Metal-binding</keyword>
<evidence type="ECO:0000313" key="8">
    <source>
        <dbReference type="EMBL" id="KAF0735282.1"/>
    </source>
</evidence>
<feature type="compositionally biased region" description="Low complexity" evidence="5">
    <location>
        <begin position="369"/>
        <end position="378"/>
    </location>
</feature>
<dbReference type="InterPro" id="IPR052727">
    <property type="entry name" value="Rab4/Rab5_effector"/>
</dbReference>
<dbReference type="EMBL" id="VJMJ01000100">
    <property type="protein sequence ID" value="KAF0735282.1"/>
    <property type="molecule type" value="Genomic_DNA"/>
</dbReference>
<proteinExistence type="predicted"/>
<sequence>MSGKFPLPRWFFRCPPLSSREMEGLRALGETTASDMVRAARLESGPIKWTLTSEEDGLKIYAGDDPAAPASVVSFCGVYEIQATFDEIASLFKSDVHHALNNDHIDTQVLYKLATETPERPRHRLSIKWSATSMPGYVKPRDWCFLEGHHDFAGNGRDGWVRSIKSVKLSCCPDMQLTHGVVRGEYHRSGFVFTESSRPGHLVAQIVHQVDWKGNVPSWMVASAMKKRCRTLIEFENYLLAQRMSCEVFLPLHALVPLDQRVKCSVCSVKFGAFTSKQQCRKCGEVVCRNCYKLWEIAPESSKEMQQVCICIACNAQGGIARRAVDEPERTTVSSDDLDVSKPQAEDEQPQRVSRDSSELNKSFKQHASLSSTPSSKRSSVEIQSADDGSYQMTPELLATPFIWGESQEIKTPSKPRQGVIVYPDEAQPPLSLSRAKSGPPVMVDDTNMSKTPPRASARINLWSSERDPRNKSQSPRSASWNLGSRHWDDFPLETDSPQLCAHSSRGTKKQPSAAPPERNDLILLGDFNPASSLSRRQV</sequence>
<dbReference type="PROSITE" id="PS50178">
    <property type="entry name" value="ZF_FYVE"/>
    <property type="match status" value="1"/>
</dbReference>
<evidence type="ECO:0000256" key="4">
    <source>
        <dbReference type="PROSITE-ProRule" id="PRU00091"/>
    </source>
</evidence>
<feature type="domain" description="START" evidence="7">
    <location>
        <begin position="85"/>
        <end position="225"/>
    </location>
</feature>
<accession>A0A6G0X5Y5</accession>
<dbReference type="SUPFAM" id="SSF55961">
    <property type="entry name" value="Bet v1-like"/>
    <property type="match status" value="1"/>
</dbReference>
<evidence type="ECO:0000313" key="9">
    <source>
        <dbReference type="Proteomes" id="UP000481153"/>
    </source>
</evidence>
<feature type="domain" description="FYVE-type" evidence="6">
    <location>
        <begin position="258"/>
        <end position="319"/>
    </location>
</feature>
<dbReference type="VEuPathDB" id="FungiDB:AeMF1_003208"/>
<keyword evidence="2 4" id="KW-0863">Zinc-finger</keyword>
<evidence type="ECO:0000259" key="6">
    <source>
        <dbReference type="PROSITE" id="PS50178"/>
    </source>
</evidence>
<dbReference type="InterPro" id="IPR011011">
    <property type="entry name" value="Znf_FYVE_PHD"/>
</dbReference>
<feature type="region of interest" description="Disordered" evidence="5">
    <location>
        <begin position="425"/>
        <end position="539"/>
    </location>
</feature>
<evidence type="ECO:0008006" key="10">
    <source>
        <dbReference type="Google" id="ProtNLM"/>
    </source>
</evidence>
<evidence type="ECO:0000256" key="5">
    <source>
        <dbReference type="SAM" id="MobiDB-lite"/>
    </source>
</evidence>
<dbReference type="Gene3D" id="3.30.40.10">
    <property type="entry name" value="Zinc/RING finger domain, C3HC4 (zinc finger)"/>
    <property type="match status" value="1"/>
</dbReference>
<organism evidence="8 9">
    <name type="scientific">Aphanomyces euteiches</name>
    <dbReference type="NCBI Taxonomy" id="100861"/>
    <lineage>
        <taxon>Eukaryota</taxon>
        <taxon>Sar</taxon>
        <taxon>Stramenopiles</taxon>
        <taxon>Oomycota</taxon>
        <taxon>Saprolegniomycetes</taxon>
        <taxon>Saprolegniales</taxon>
        <taxon>Verrucalvaceae</taxon>
        <taxon>Aphanomyces</taxon>
    </lineage>
</organism>
<dbReference type="SUPFAM" id="SSF57903">
    <property type="entry name" value="FYVE/PHD zinc finger"/>
    <property type="match status" value="1"/>
</dbReference>
<dbReference type="GO" id="GO:0008289">
    <property type="term" value="F:lipid binding"/>
    <property type="evidence" value="ECO:0007669"/>
    <property type="project" value="InterPro"/>
</dbReference>
<dbReference type="InterPro" id="IPR000306">
    <property type="entry name" value="Znf_FYVE"/>
</dbReference>
<dbReference type="GO" id="GO:0008270">
    <property type="term" value="F:zinc ion binding"/>
    <property type="evidence" value="ECO:0007669"/>
    <property type="project" value="UniProtKB-KW"/>
</dbReference>
<dbReference type="AlphaFoldDB" id="A0A6G0X5Y5"/>
<dbReference type="SMART" id="SM00064">
    <property type="entry name" value="FYVE"/>
    <property type="match status" value="1"/>
</dbReference>
<evidence type="ECO:0000256" key="1">
    <source>
        <dbReference type="ARBA" id="ARBA00022723"/>
    </source>
</evidence>
<protein>
    <recommendedName>
        <fullName evidence="10">FYVE-type domain-containing protein</fullName>
    </recommendedName>
</protein>
<dbReference type="Pfam" id="PF01852">
    <property type="entry name" value="START"/>
    <property type="match status" value="1"/>
</dbReference>
<feature type="compositionally biased region" description="Basic and acidic residues" evidence="5">
    <location>
        <begin position="349"/>
        <end position="359"/>
    </location>
</feature>
<dbReference type="CDD" id="cd00065">
    <property type="entry name" value="FYVE_like_SF"/>
    <property type="match status" value="1"/>
</dbReference>
<dbReference type="InterPro" id="IPR023393">
    <property type="entry name" value="START-like_dom_sf"/>
</dbReference>
<dbReference type="InterPro" id="IPR002913">
    <property type="entry name" value="START_lipid-bd_dom"/>
</dbReference>
<evidence type="ECO:0000259" key="7">
    <source>
        <dbReference type="PROSITE" id="PS50848"/>
    </source>
</evidence>
<dbReference type="Proteomes" id="UP000481153">
    <property type="component" value="Unassembled WGS sequence"/>
</dbReference>
<evidence type="ECO:0000256" key="3">
    <source>
        <dbReference type="ARBA" id="ARBA00022833"/>
    </source>
</evidence>
<feature type="region of interest" description="Disordered" evidence="5">
    <location>
        <begin position="326"/>
        <end position="388"/>
    </location>
</feature>
<dbReference type="CDD" id="cd00177">
    <property type="entry name" value="START"/>
    <property type="match status" value="1"/>
</dbReference>
<keyword evidence="3" id="KW-0862">Zinc</keyword>
<dbReference type="Pfam" id="PF01363">
    <property type="entry name" value="FYVE"/>
    <property type="match status" value="1"/>
</dbReference>
<dbReference type="Gene3D" id="3.30.530.20">
    <property type="match status" value="1"/>
</dbReference>
<dbReference type="PANTHER" id="PTHR13510:SF44">
    <property type="entry name" value="RABENOSYN-5"/>
    <property type="match status" value="1"/>
</dbReference>
<dbReference type="PANTHER" id="PTHR13510">
    <property type="entry name" value="FYVE-FINGER-CONTAINING RAB5 EFFECTOR PROTEIN RABENOSYN-5-RELATED"/>
    <property type="match status" value="1"/>
</dbReference>
<reference evidence="8 9" key="1">
    <citation type="submission" date="2019-07" db="EMBL/GenBank/DDBJ databases">
        <title>Genomics analysis of Aphanomyces spp. identifies a new class of oomycete effector associated with host adaptation.</title>
        <authorList>
            <person name="Gaulin E."/>
        </authorList>
    </citation>
    <scope>NUCLEOTIDE SEQUENCE [LARGE SCALE GENOMIC DNA]</scope>
    <source>
        <strain evidence="8 9">ATCC 201684</strain>
    </source>
</reference>
<feature type="compositionally biased region" description="Polar residues" evidence="5">
    <location>
        <begin position="530"/>
        <end position="539"/>
    </location>
</feature>
<feature type="compositionally biased region" description="Polar residues" evidence="5">
    <location>
        <begin position="472"/>
        <end position="483"/>
    </location>
</feature>
<evidence type="ECO:0000256" key="2">
    <source>
        <dbReference type="ARBA" id="ARBA00022771"/>
    </source>
</evidence>
<name>A0A6G0X5Y5_9STRA</name>
<dbReference type="InterPro" id="IPR013083">
    <property type="entry name" value="Znf_RING/FYVE/PHD"/>
</dbReference>